<dbReference type="InterPro" id="IPR029044">
    <property type="entry name" value="Nucleotide-diphossugar_trans"/>
</dbReference>
<dbReference type="Proteomes" id="UP001233673">
    <property type="component" value="Unassembled WGS sequence"/>
</dbReference>
<accession>A0ABT9I9T6</accession>
<evidence type="ECO:0000259" key="1">
    <source>
        <dbReference type="Pfam" id="PF13632"/>
    </source>
</evidence>
<proteinExistence type="predicted"/>
<feature type="domain" description="Glycosyltransferase 2-like" evidence="1">
    <location>
        <begin position="145"/>
        <end position="311"/>
    </location>
</feature>
<sequence>MLVLVAGQLVSARRAILAVVAWRRTAGPAYEVPGSEAVVVPVLDCPEQAVRSLEHHSRMGSGGALWFAASARDCCGTAEALGAAGAQVVVAPRTAAGKAAQVNWAVRQIPPTDWITVYDVDSAPATARLAIGRRAANLDVVTRRCVYRPAGESPFWNGVALAQTWWGVTYESGKWLGRRWYLVGHGVTIRRELLEREPLDESATAEDLAYGYRISAQGKRVGLSPDADRALSPDGFREYVRQARRWFYGDVQATRELDEPSRTIRRAELLWDWLAAPVLTPIALLHAPALAPLGVLKLLAATAMAGTAAARLSDVPVRHSPGALVLGFAARRYLFAVAALTEAGCVLVNGARCGPFSPTQGAVPDDA</sequence>
<gene>
    <name evidence="2" type="ORF">QOZ88_06735</name>
</gene>
<comment type="caution">
    <text evidence="2">The sequence shown here is derived from an EMBL/GenBank/DDBJ whole genome shotgun (WGS) entry which is preliminary data.</text>
</comment>
<dbReference type="RefSeq" id="WP_305999022.1">
    <property type="nucleotide sequence ID" value="NZ_JASNFN010000004.1"/>
</dbReference>
<organism evidence="2 3">
    <name type="scientific">Blastococcus carthaginiensis</name>
    <dbReference type="NCBI Taxonomy" id="3050034"/>
    <lineage>
        <taxon>Bacteria</taxon>
        <taxon>Bacillati</taxon>
        <taxon>Actinomycetota</taxon>
        <taxon>Actinomycetes</taxon>
        <taxon>Geodermatophilales</taxon>
        <taxon>Geodermatophilaceae</taxon>
        <taxon>Blastococcus</taxon>
    </lineage>
</organism>
<dbReference type="InterPro" id="IPR001173">
    <property type="entry name" value="Glyco_trans_2-like"/>
</dbReference>
<protein>
    <submittedName>
        <fullName evidence="2">Glycosyltransferase family 2 protein</fullName>
    </submittedName>
</protein>
<dbReference type="EMBL" id="JASNFN010000004">
    <property type="protein sequence ID" value="MDP5182329.1"/>
    <property type="molecule type" value="Genomic_DNA"/>
</dbReference>
<name>A0ABT9I9T6_9ACTN</name>
<keyword evidence="3" id="KW-1185">Reference proteome</keyword>
<dbReference type="Gene3D" id="3.90.550.10">
    <property type="entry name" value="Spore Coat Polysaccharide Biosynthesis Protein SpsA, Chain A"/>
    <property type="match status" value="1"/>
</dbReference>
<dbReference type="Pfam" id="PF13632">
    <property type="entry name" value="Glyco_trans_2_3"/>
    <property type="match status" value="1"/>
</dbReference>
<reference evidence="3" key="1">
    <citation type="submission" date="2023-05" db="EMBL/GenBank/DDBJ databases">
        <title>Draft genome of Pseudofrankia sp. BMG5.37.</title>
        <authorList>
            <person name="Gtari M."/>
            <person name="Ghodhbane F."/>
            <person name="Sbissi I."/>
        </authorList>
    </citation>
    <scope>NUCLEOTIDE SEQUENCE [LARGE SCALE GENOMIC DNA]</scope>
    <source>
        <strain evidence="3">BMG 814</strain>
    </source>
</reference>
<evidence type="ECO:0000313" key="2">
    <source>
        <dbReference type="EMBL" id="MDP5182329.1"/>
    </source>
</evidence>
<evidence type="ECO:0000313" key="3">
    <source>
        <dbReference type="Proteomes" id="UP001233673"/>
    </source>
</evidence>
<dbReference type="SUPFAM" id="SSF53448">
    <property type="entry name" value="Nucleotide-diphospho-sugar transferases"/>
    <property type="match status" value="1"/>
</dbReference>